<organism evidence="2 3">
    <name type="scientific">Tetrahymena thermophila (strain SB210)</name>
    <dbReference type="NCBI Taxonomy" id="312017"/>
    <lineage>
        <taxon>Eukaryota</taxon>
        <taxon>Sar</taxon>
        <taxon>Alveolata</taxon>
        <taxon>Ciliophora</taxon>
        <taxon>Intramacronucleata</taxon>
        <taxon>Oligohymenophorea</taxon>
        <taxon>Hymenostomatida</taxon>
        <taxon>Tetrahymenina</taxon>
        <taxon>Tetrahymenidae</taxon>
        <taxon>Tetrahymena</taxon>
    </lineage>
</organism>
<accession>Q235R3</accession>
<dbReference type="RefSeq" id="XP_001012509.1">
    <property type="nucleotide sequence ID" value="XM_001012509.2"/>
</dbReference>
<dbReference type="InParanoid" id="Q235R3"/>
<proteinExistence type="predicted"/>
<evidence type="ECO:0000313" key="3">
    <source>
        <dbReference type="Proteomes" id="UP000009168"/>
    </source>
</evidence>
<dbReference type="HOGENOM" id="CLU_1301913_0_0_1"/>
<feature type="compositionally biased region" description="Low complexity" evidence="1">
    <location>
        <begin position="7"/>
        <end position="27"/>
    </location>
</feature>
<evidence type="ECO:0000313" key="2">
    <source>
        <dbReference type="EMBL" id="EAR92264.1"/>
    </source>
</evidence>
<feature type="region of interest" description="Disordered" evidence="1">
    <location>
        <begin position="1"/>
        <end position="68"/>
    </location>
</feature>
<keyword evidence="3" id="KW-1185">Reference proteome</keyword>
<evidence type="ECO:0000256" key="1">
    <source>
        <dbReference type="SAM" id="MobiDB-lite"/>
    </source>
</evidence>
<dbReference type="GeneID" id="7845246"/>
<name>Q235R3_TETTS</name>
<sequence>MIPNQTSNQQKDNQPPQQPSQNQSFQSVEQTQSVEKVKQISKPKTEKPNNTKRSYTKRKQPTLNLQKPIQVSPQQQLPFLMPQQLYQPSFYQLPNFYDNLQAQKYAEMQIEDSIQKVVNSKNHKKQMQNLEKGLVLDVKTLQKHFQFNKNQDQTIPVMVSVKTLDQTNDMEVESNPLEGRPNLDLICVIDNSGSMSGCSKIENPNSFVGQKM</sequence>
<gene>
    <name evidence="2" type="ORF">TTHERM_01583420</name>
</gene>
<dbReference type="Proteomes" id="UP000009168">
    <property type="component" value="Unassembled WGS sequence"/>
</dbReference>
<feature type="compositionally biased region" description="Basic and acidic residues" evidence="1">
    <location>
        <begin position="35"/>
        <end position="49"/>
    </location>
</feature>
<reference evidence="3" key="1">
    <citation type="journal article" date="2006" name="PLoS Biol.">
        <title>Macronuclear genome sequence of the ciliate Tetrahymena thermophila, a model eukaryote.</title>
        <authorList>
            <person name="Eisen J.A."/>
            <person name="Coyne R.S."/>
            <person name="Wu M."/>
            <person name="Wu D."/>
            <person name="Thiagarajan M."/>
            <person name="Wortman J.R."/>
            <person name="Badger J.H."/>
            <person name="Ren Q."/>
            <person name="Amedeo P."/>
            <person name="Jones K.M."/>
            <person name="Tallon L.J."/>
            <person name="Delcher A.L."/>
            <person name="Salzberg S.L."/>
            <person name="Silva J.C."/>
            <person name="Haas B.J."/>
            <person name="Majoros W.H."/>
            <person name="Farzad M."/>
            <person name="Carlton J.M."/>
            <person name="Smith R.K. Jr."/>
            <person name="Garg J."/>
            <person name="Pearlman R.E."/>
            <person name="Karrer K.M."/>
            <person name="Sun L."/>
            <person name="Manning G."/>
            <person name="Elde N.C."/>
            <person name="Turkewitz A.P."/>
            <person name="Asai D.J."/>
            <person name="Wilkes D.E."/>
            <person name="Wang Y."/>
            <person name="Cai H."/>
            <person name="Collins K."/>
            <person name="Stewart B.A."/>
            <person name="Lee S.R."/>
            <person name="Wilamowska K."/>
            <person name="Weinberg Z."/>
            <person name="Ruzzo W.L."/>
            <person name="Wloga D."/>
            <person name="Gaertig J."/>
            <person name="Frankel J."/>
            <person name="Tsao C.-C."/>
            <person name="Gorovsky M.A."/>
            <person name="Keeling P.J."/>
            <person name="Waller R.F."/>
            <person name="Patron N.J."/>
            <person name="Cherry J.M."/>
            <person name="Stover N.A."/>
            <person name="Krieger C.J."/>
            <person name="del Toro C."/>
            <person name="Ryder H.F."/>
            <person name="Williamson S.C."/>
            <person name="Barbeau R.A."/>
            <person name="Hamilton E.P."/>
            <person name="Orias E."/>
        </authorList>
    </citation>
    <scope>NUCLEOTIDE SEQUENCE [LARGE SCALE GENOMIC DNA]</scope>
    <source>
        <strain evidence="3">SB210</strain>
    </source>
</reference>
<dbReference type="KEGG" id="tet:TTHERM_01583420"/>
<protein>
    <submittedName>
        <fullName evidence="2">von willebrand factor type A domain protein</fullName>
    </submittedName>
</protein>
<dbReference type="AlphaFoldDB" id="Q235R3"/>
<dbReference type="EMBL" id="GG662757">
    <property type="protein sequence ID" value="EAR92264.1"/>
    <property type="molecule type" value="Genomic_DNA"/>
</dbReference>